<sequence>MADYIALFVYILFVCLYTVFGGPLKFVWSRITRRVFIPLSTAFNQLNRPRAHSSSLNKTPAAGLRPQQAQILVDFGDVTIDNQHQGRDEHAKNLLTPTFSNDSNGNKPKHSQWLEWTRWSGCNNGERIRLRQCLEVNNVKCQGENVQSQKCFSFQHSDIPFAKDPLTIEKKLWAPHYYYRHFKPLDLTHPPPSSAPTSSQRQ</sequence>
<dbReference type="PROSITE" id="PS50092">
    <property type="entry name" value="TSP1"/>
    <property type="match status" value="1"/>
</dbReference>
<evidence type="ECO:0000313" key="1">
    <source>
        <dbReference type="Proteomes" id="UP000887574"/>
    </source>
</evidence>
<name>A0A915DI44_9BILA</name>
<proteinExistence type="predicted"/>
<dbReference type="WBParaSite" id="jg19701">
    <property type="protein sequence ID" value="jg19701"/>
    <property type="gene ID" value="jg19701"/>
</dbReference>
<protein>
    <submittedName>
        <fullName evidence="2">Uncharacterized protein</fullName>
    </submittedName>
</protein>
<dbReference type="InterPro" id="IPR036383">
    <property type="entry name" value="TSP1_rpt_sf"/>
</dbReference>
<reference evidence="2" key="1">
    <citation type="submission" date="2022-11" db="UniProtKB">
        <authorList>
            <consortium name="WormBaseParasite"/>
        </authorList>
    </citation>
    <scope>IDENTIFICATION</scope>
</reference>
<evidence type="ECO:0000313" key="2">
    <source>
        <dbReference type="WBParaSite" id="jg19701"/>
    </source>
</evidence>
<dbReference type="InterPro" id="IPR000884">
    <property type="entry name" value="TSP1_rpt"/>
</dbReference>
<organism evidence="1 2">
    <name type="scientific">Ditylenchus dipsaci</name>
    <dbReference type="NCBI Taxonomy" id="166011"/>
    <lineage>
        <taxon>Eukaryota</taxon>
        <taxon>Metazoa</taxon>
        <taxon>Ecdysozoa</taxon>
        <taxon>Nematoda</taxon>
        <taxon>Chromadorea</taxon>
        <taxon>Rhabditida</taxon>
        <taxon>Tylenchina</taxon>
        <taxon>Tylenchomorpha</taxon>
        <taxon>Sphaerularioidea</taxon>
        <taxon>Anguinidae</taxon>
        <taxon>Anguininae</taxon>
        <taxon>Ditylenchus</taxon>
    </lineage>
</organism>
<dbReference type="SUPFAM" id="SSF82895">
    <property type="entry name" value="TSP-1 type 1 repeat"/>
    <property type="match status" value="1"/>
</dbReference>
<dbReference type="AlphaFoldDB" id="A0A915DI44"/>
<keyword evidence="1" id="KW-1185">Reference proteome</keyword>
<dbReference type="Proteomes" id="UP000887574">
    <property type="component" value="Unplaced"/>
</dbReference>
<accession>A0A915DI44</accession>